<dbReference type="GO" id="GO:0030488">
    <property type="term" value="P:tRNA methylation"/>
    <property type="evidence" value="ECO:0007669"/>
    <property type="project" value="TreeGrafter"/>
</dbReference>
<name>A0A328U0W4_9BACL</name>
<dbReference type="GO" id="GO:0016423">
    <property type="term" value="F:tRNA (guanine) methyltransferase activity"/>
    <property type="evidence" value="ECO:0007669"/>
    <property type="project" value="TreeGrafter"/>
</dbReference>
<dbReference type="InterPro" id="IPR000241">
    <property type="entry name" value="RlmKL-like_Mtase"/>
</dbReference>
<dbReference type="PANTHER" id="PTHR14911">
    <property type="entry name" value="THUMP DOMAIN-CONTAINING"/>
    <property type="match status" value="1"/>
</dbReference>
<feature type="domain" description="Ribosomal RNA large subunit methyltransferase K/L-like methyltransferase" evidence="1">
    <location>
        <begin position="151"/>
        <end position="228"/>
    </location>
</feature>
<gene>
    <name evidence="2" type="ORF">DL346_20730</name>
</gene>
<keyword evidence="2" id="KW-0808">Transferase</keyword>
<keyword evidence="2" id="KW-0489">Methyltransferase</keyword>
<organism evidence="2 3">
    <name type="scientific">Paenibacillus montanisoli</name>
    <dbReference type="NCBI Taxonomy" id="2081970"/>
    <lineage>
        <taxon>Bacteria</taxon>
        <taxon>Bacillati</taxon>
        <taxon>Bacillota</taxon>
        <taxon>Bacilli</taxon>
        <taxon>Bacillales</taxon>
        <taxon>Paenibacillaceae</taxon>
        <taxon>Paenibacillus</taxon>
    </lineage>
</organism>
<reference evidence="2 3" key="1">
    <citation type="submission" date="2018-06" db="EMBL/GenBank/DDBJ databases">
        <title>Paenibacillus montanisoli sp. nov., isolated from mountain area soil.</title>
        <authorList>
            <person name="Wu M."/>
        </authorList>
    </citation>
    <scope>NUCLEOTIDE SEQUENCE [LARGE SCALE GENOMIC DNA]</scope>
    <source>
        <strain evidence="2 3">RA17</strain>
    </source>
</reference>
<dbReference type="Gene3D" id="3.40.50.150">
    <property type="entry name" value="Vaccinia Virus protein VP39"/>
    <property type="match status" value="1"/>
</dbReference>
<dbReference type="PANTHER" id="PTHR14911:SF13">
    <property type="entry name" value="TRNA (GUANINE(6)-N2)-METHYLTRANSFERASE THUMP3"/>
    <property type="match status" value="1"/>
</dbReference>
<dbReference type="InterPro" id="IPR029063">
    <property type="entry name" value="SAM-dependent_MTases_sf"/>
</dbReference>
<evidence type="ECO:0000259" key="1">
    <source>
        <dbReference type="Pfam" id="PF01170"/>
    </source>
</evidence>
<accession>A0A328U0W4</accession>
<comment type="caution">
    <text evidence="2">The sequence shown here is derived from an EMBL/GenBank/DDBJ whole genome shotgun (WGS) entry which is preliminary data.</text>
</comment>
<dbReference type="OrthoDB" id="9791556at2"/>
<protein>
    <submittedName>
        <fullName evidence="2">RNA methyltransferase</fullName>
    </submittedName>
</protein>
<dbReference type="AlphaFoldDB" id="A0A328U0W4"/>
<dbReference type="Pfam" id="PF01170">
    <property type="entry name" value="UPF0020"/>
    <property type="match status" value="1"/>
</dbReference>
<dbReference type="Proteomes" id="UP000249260">
    <property type="component" value="Unassembled WGS sequence"/>
</dbReference>
<dbReference type="CDD" id="cd02440">
    <property type="entry name" value="AdoMet_MTases"/>
    <property type="match status" value="1"/>
</dbReference>
<dbReference type="SUPFAM" id="SSF53335">
    <property type="entry name" value="S-adenosyl-L-methionine-dependent methyltransferases"/>
    <property type="match status" value="1"/>
</dbReference>
<evidence type="ECO:0000313" key="2">
    <source>
        <dbReference type="EMBL" id="RAP74495.1"/>
    </source>
</evidence>
<sequence>MDLCRMEMRSLFGENPINGCVITDKNIDPSRSPFIRGKLTIRLEANDPAGIAEQAADAVRLEGRTFKVTFVGGRVSSGEDASDSNGVKGGFDFDRQRAIEREIGWRIVGKAEMRRPDIWLGAAFAGGRFLFGEYEQSEAVWLKHNDKPQPYSTALSTRVARAVVNIAAPTTDLRIIDPCCGIGTVLIEALSMGISIVGFDINPLALKGARINLARFGMPDVVKLRDMTKLDPAMFAGPPGGVVAPQNQSAAAAGDPRPFDAAIIDLPYNLCSKLPSAERLAMLRSAGRLAERVILVTTELIDDDIAEAGFAIADRCVVRKGRFERQIIACYQIQRSM</sequence>
<proteinExistence type="predicted"/>
<evidence type="ECO:0000313" key="3">
    <source>
        <dbReference type="Proteomes" id="UP000249260"/>
    </source>
</evidence>
<keyword evidence="3" id="KW-1185">Reference proteome</keyword>
<dbReference type="EMBL" id="QLUW01000004">
    <property type="protein sequence ID" value="RAP74495.1"/>
    <property type="molecule type" value="Genomic_DNA"/>
</dbReference>